<dbReference type="PANTHER" id="PTHR30290">
    <property type="entry name" value="PERIPLASMIC BINDING COMPONENT OF ABC TRANSPORTER"/>
    <property type="match status" value="1"/>
</dbReference>
<sequence>MTPAIHTRCFIPNLGVVDPLCVLSNGELMSFKTMLAALGVAVGLAVTPVAAQESGGTMVMLVQPKPPNLAPYLSTSGPIGQITSKIYEGLITVGEDYAIEPSLAKSWEVSDDGLTITFHLQDGVTWHDGEPFTSADVQYSIMDVLREVHPRGALTLSVVDSVDTPDDMTAVFHLSEPAPYLMVALNGYESPIVARHLFEGTDPRQNETANKPVGTGPFKFVEWKKGQYVRLDKNEDYWQEGKPYLDRIVARFISDAATRTAAMESEEVHYGAFGAIPNFDVERLAELPYIETTTKGYGYIAPLMQIQFNTANKPFDDKRVRQAVSYALDRQFVIDNIWFGFGKPATGPIASLFEATDLYSDDVMDYGVEDRVERAEALLDEAGYPRGDDGVRFRVTHDIMPYNEEFVRLGEYVKQALGEVGIEVELRHEDVPTWLKRLYTDYDYEFSSNYLYTLPDPVLGVHRQFHSDQIRPGTVFVNAMNWSSPETDELMDKARTEIDPAKRAALYAEFQKKVVEAAPIAFMHEMEFATVYNASLKNVESNGPLGVYSNFADLWLEQ</sequence>
<dbReference type="InterPro" id="IPR039424">
    <property type="entry name" value="SBP_5"/>
</dbReference>
<organism evidence="5 6">
    <name type="scientific">Acuticoccus sediminis</name>
    <dbReference type="NCBI Taxonomy" id="2184697"/>
    <lineage>
        <taxon>Bacteria</taxon>
        <taxon>Pseudomonadati</taxon>
        <taxon>Pseudomonadota</taxon>
        <taxon>Alphaproteobacteria</taxon>
        <taxon>Hyphomicrobiales</taxon>
        <taxon>Amorphaceae</taxon>
        <taxon>Acuticoccus</taxon>
    </lineage>
</organism>
<dbReference type="PIRSF" id="PIRSF002741">
    <property type="entry name" value="MppA"/>
    <property type="match status" value="1"/>
</dbReference>
<dbReference type="Gene3D" id="3.10.105.10">
    <property type="entry name" value="Dipeptide-binding Protein, Domain 3"/>
    <property type="match status" value="1"/>
</dbReference>
<evidence type="ECO:0000313" key="6">
    <source>
        <dbReference type="Proteomes" id="UP000249590"/>
    </source>
</evidence>
<dbReference type="AlphaFoldDB" id="A0A8B2NZV5"/>
<proteinExistence type="inferred from homology"/>
<evidence type="ECO:0000256" key="2">
    <source>
        <dbReference type="ARBA" id="ARBA00005695"/>
    </source>
</evidence>
<evidence type="ECO:0000256" key="1">
    <source>
        <dbReference type="ARBA" id="ARBA00004418"/>
    </source>
</evidence>
<comment type="subcellular location">
    <subcellularLocation>
        <location evidence="1">Periplasm</location>
    </subcellularLocation>
</comment>
<name>A0A8B2NZV5_9HYPH</name>
<dbReference type="CDD" id="cd08517">
    <property type="entry name" value="PBP2_NikA_DppA_OppA_like_13"/>
    <property type="match status" value="1"/>
</dbReference>
<reference evidence="5 6" key="1">
    <citation type="submission" date="2018-05" db="EMBL/GenBank/DDBJ databases">
        <title>Acuticoccus sediminis sp. nov., isolated from deep-sea sediment of Indian Ocean.</title>
        <authorList>
            <person name="Liu X."/>
            <person name="Lai Q."/>
            <person name="Du Y."/>
            <person name="Sun F."/>
            <person name="Zhang X."/>
            <person name="Wang S."/>
            <person name="Shao Z."/>
        </authorList>
    </citation>
    <scope>NUCLEOTIDE SEQUENCE [LARGE SCALE GENOMIC DNA]</scope>
    <source>
        <strain evidence="5 6">PTG4-2</strain>
    </source>
</reference>
<evidence type="ECO:0000256" key="3">
    <source>
        <dbReference type="ARBA" id="ARBA00022729"/>
    </source>
</evidence>
<protein>
    <submittedName>
        <fullName evidence="5">ABC transporter substrate-binding protein</fullName>
    </submittedName>
</protein>
<dbReference type="GO" id="GO:1904680">
    <property type="term" value="F:peptide transmembrane transporter activity"/>
    <property type="evidence" value="ECO:0007669"/>
    <property type="project" value="TreeGrafter"/>
</dbReference>
<evidence type="ECO:0000313" key="5">
    <source>
        <dbReference type="EMBL" id="RAI03416.1"/>
    </source>
</evidence>
<keyword evidence="6" id="KW-1185">Reference proteome</keyword>
<feature type="domain" description="Solute-binding protein family 5" evidence="4">
    <location>
        <begin position="99"/>
        <end position="463"/>
    </location>
</feature>
<dbReference type="SUPFAM" id="SSF53850">
    <property type="entry name" value="Periplasmic binding protein-like II"/>
    <property type="match status" value="1"/>
</dbReference>
<dbReference type="Pfam" id="PF00496">
    <property type="entry name" value="SBP_bac_5"/>
    <property type="match status" value="1"/>
</dbReference>
<dbReference type="EMBL" id="QHHQ01000001">
    <property type="protein sequence ID" value="RAI03416.1"/>
    <property type="molecule type" value="Genomic_DNA"/>
</dbReference>
<dbReference type="Gene3D" id="3.40.190.10">
    <property type="entry name" value="Periplasmic binding protein-like II"/>
    <property type="match status" value="1"/>
</dbReference>
<dbReference type="GO" id="GO:0043190">
    <property type="term" value="C:ATP-binding cassette (ABC) transporter complex"/>
    <property type="evidence" value="ECO:0007669"/>
    <property type="project" value="InterPro"/>
</dbReference>
<dbReference type="GO" id="GO:0015833">
    <property type="term" value="P:peptide transport"/>
    <property type="evidence" value="ECO:0007669"/>
    <property type="project" value="TreeGrafter"/>
</dbReference>
<dbReference type="Proteomes" id="UP000249590">
    <property type="component" value="Unassembled WGS sequence"/>
</dbReference>
<comment type="similarity">
    <text evidence="2">Belongs to the bacterial solute-binding protein 5 family.</text>
</comment>
<comment type="caution">
    <text evidence="5">The sequence shown here is derived from an EMBL/GenBank/DDBJ whole genome shotgun (WGS) entry which is preliminary data.</text>
</comment>
<dbReference type="PANTHER" id="PTHR30290:SF38">
    <property type="entry name" value="D,D-DIPEPTIDE-BINDING PERIPLASMIC PROTEIN DDPA-RELATED"/>
    <property type="match status" value="1"/>
</dbReference>
<gene>
    <name evidence="5" type="ORF">DLJ53_02585</name>
</gene>
<dbReference type="InterPro" id="IPR030678">
    <property type="entry name" value="Peptide/Ni-bd"/>
</dbReference>
<dbReference type="GO" id="GO:0030288">
    <property type="term" value="C:outer membrane-bounded periplasmic space"/>
    <property type="evidence" value="ECO:0007669"/>
    <property type="project" value="UniProtKB-ARBA"/>
</dbReference>
<accession>A0A8B2NZV5</accession>
<keyword evidence="3" id="KW-0732">Signal</keyword>
<evidence type="ECO:0000259" key="4">
    <source>
        <dbReference type="Pfam" id="PF00496"/>
    </source>
</evidence>
<dbReference type="InterPro" id="IPR000914">
    <property type="entry name" value="SBP_5_dom"/>
</dbReference>